<dbReference type="Pfam" id="PF01035">
    <property type="entry name" value="DNA_binding_1"/>
    <property type="match status" value="1"/>
</dbReference>
<evidence type="ECO:0000256" key="8">
    <source>
        <dbReference type="ARBA" id="ARBA00023204"/>
    </source>
</evidence>
<evidence type="ECO:0000256" key="3">
    <source>
        <dbReference type="ARBA" id="ARBA00011918"/>
    </source>
</evidence>
<name>U4LSS1_PYROM</name>
<organism evidence="14 15">
    <name type="scientific">Pyronema omphalodes (strain CBS 100304)</name>
    <name type="common">Pyronema confluens</name>
    <dbReference type="NCBI Taxonomy" id="1076935"/>
    <lineage>
        <taxon>Eukaryota</taxon>
        <taxon>Fungi</taxon>
        <taxon>Dikarya</taxon>
        <taxon>Ascomycota</taxon>
        <taxon>Pezizomycotina</taxon>
        <taxon>Pezizomycetes</taxon>
        <taxon>Pezizales</taxon>
        <taxon>Pyronemataceae</taxon>
        <taxon>Pyronema</taxon>
    </lineage>
</organism>
<dbReference type="InterPro" id="IPR036217">
    <property type="entry name" value="MethylDNA_cys_MeTrfase_DNAb"/>
</dbReference>
<dbReference type="GO" id="GO:0003908">
    <property type="term" value="F:methylated-DNA-[protein]-cysteine S-methyltransferase activity"/>
    <property type="evidence" value="ECO:0007669"/>
    <property type="project" value="UniProtKB-EC"/>
</dbReference>
<evidence type="ECO:0000256" key="6">
    <source>
        <dbReference type="ARBA" id="ARBA00022679"/>
    </source>
</evidence>
<evidence type="ECO:0000256" key="12">
    <source>
        <dbReference type="SAM" id="MobiDB-lite"/>
    </source>
</evidence>
<keyword evidence="15" id="KW-1185">Reference proteome</keyword>
<dbReference type="InterPro" id="IPR014048">
    <property type="entry name" value="MethylDNA_cys_MeTrfase_DNA-bd"/>
</dbReference>
<dbReference type="InterPro" id="IPR001497">
    <property type="entry name" value="MethylDNA_cys_MeTrfase_AS"/>
</dbReference>
<proteinExistence type="inferred from homology"/>
<protein>
    <recommendedName>
        <fullName evidence="4">Methylated-DNA--protein-cysteine methyltransferase</fullName>
        <ecNumber evidence="3">2.1.1.63</ecNumber>
    </recommendedName>
    <alternativeName>
        <fullName evidence="9">6-O-methylguanine-DNA methyltransferase</fullName>
    </alternativeName>
    <alternativeName>
        <fullName evidence="10">O-6-methylguanine-DNA-alkyltransferase</fullName>
    </alternativeName>
</protein>
<dbReference type="Proteomes" id="UP000018144">
    <property type="component" value="Unassembled WGS sequence"/>
</dbReference>
<gene>
    <name evidence="14" type="ORF">PCON_08573</name>
</gene>
<dbReference type="PANTHER" id="PTHR10815">
    <property type="entry name" value="METHYLATED-DNA--PROTEIN-CYSTEINE METHYLTRANSFERASE"/>
    <property type="match status" value="1"/>
</dbReference>
<evidence type="ECO:0000259" key="13">
    <source>
        <dbReference type="Pfam" id="PF01035"/>
    </source>
</evidence>
<evidence type="ECO:0000256" key="9">
    <source>
        <dbReference type="ARBA" id="ARBA00030795"/>
    </source>
</evidence>
<dbReference type="NCBIfam" id="TIGR00589">
    <property type="entry name" value="ogt"/>
    <property type="match status" value="1"/>
</dbReference>
<dbReference type="Gene3D" id="1.10.10.10">
    <property type="entry name" value="Winged helix-like DNA-binding domain superfamily/Winged helix DNA-binding domain"/>
    <property type="match status" value="1"/>
</dbReference>
<comment type="catalytic activity">
    <reaction evidence="1">
        <text>a 4-O-methyl-thymidine in DNA + L-cysteinyl-[protein] = a thymidine in DNA + S-methyl-L-cysteinyl-[protein]</text>
        <dbReference type="Rhea" id="RHEA:53428"/>
        <dbReference type="Rhea" id="RHEA-COMP:10131"/>
        <dbReference type="Rhea" id="RHEA-COMP:10132"/>
        <dbReference type="Rhea" id="RHEA-COMP:13555"/>
        <dbReference type="Rhea" id="RHEA-COMP:13556"/>
        <dbReference type="ChEBI" id="CHEBI:29950"/>
        <dbReference type="ChEBI" id="CHEBI:82612"/>
        <dbReference type="ChEBI" id="CHEBI:137386"/>
        <dbReference type="ChEBI" id="CHEBI:137387"/>
        <dbReference type="EC" id="2.1.1.63"/>
    </reaction>
</comment>
<evidence type="ECO:0000313" key="15">
    <source>
        <dbReference type="Proteomes" id="UP000018144"/>
    </source>
</evidence>
<dbReference type="OMA" id="GFYGEWG"/>
<dbReference type="CDD" id="cd06445">
    <property type="entry name" value="ATase"/>
    <property type="match status" value="1"/>
</dbReference>
<comment type="similarity">
    <text evidence="2">Belongs to the MGMT family.</text>
</comment>
<evidence type="ECO:0000256" key="7">
    <source>
        <dbReference type="ARBA" id="ARBA00022763"/>
    </source>
</evidence>
<dbReference type="SUPFAM" id="SSF46767">
    <property type="entry name" value="Methylated DNA-protein cysteine methyltransferase, C-terminal domain"/>
    <property type="match status" value="1"/>
</dbReference>
<evidence type="ECO:0000256" key="10">
    <source>
        <dbReference type="ARBA" id="ARBA00031621"/>
    </source>
</evidence>
<evidence type="ECO:0000313" key="14">
    <source>
        <dbReference type="EMBL" id="CCX30376.1"/>
    </source>
</evidence>
<feature type="domain" description="Methylated-DNA-[protein]-cysteine S-methyltransferase DNA binding" evidence="13">
    <location>
        <begin position="32"/>
        <end position="119"/>
    </location>
</feature>
<dbReference type="OrthoDB" id="1907495at2759"/>
<dbReference type="EC" id="2.1.1.63" evidence="3"/>
<dbReference type="AlphaFoldDB" id="U4LSS1"/>
<keyword evidence="8" id="KW-0234">DNA repair</keyword>
<keyword evidence="6 14" id="KW-0808">Transferase</keyword>
<evidence type="ECO:0000256" key="4">
    <source>
        <dbReference type="ARBA" id="ARBA00015377"/>
    </source>
</evidence>
<feature type="region of interest" description="Disordered" evidence="12">
    <location>
        <begin position="1"/>
        <end position="29"/>
    </location>
</feature>
<dbReference type="InterPro" id="IPR036388">
    <property type="entry name" value="WH-like_DNA-bd_sf"/>
</dbReference>
<dbReference type="PROSITE" id="PS00374">
    <property type="entry name" value="MGMT"/>
    <property type="match status" value="1"/>
</dbReference>
<evidence type="ECO:0000256" key="1">
    <source>
        <dbReference type="ARBA" id="ARBA00001286"/>
    </source>
</evidence>
<evidence type="ECO:0000256" key="11">
    <source>
        <dbReference type="ARBA" id="ARBA00049348"/>
    </source>
</evidence>
<dbReference type="GO" id="GO:0032259">
    <property type="term" value="P:methylation"/>
    <property type="evidence" value="ECO:0007669"/>
    <property type="project" value="UniProtKB-KW"/>
</dbReference>
<reference evidence="14 15" key="1">
    <citation type="journal article" date="2013" name="PLoS Genet.">
        <title>The genome and development-dependent transcriptomes of Pyronema confluens: a window into fungal evolution.</title>
        <authorList>
            <person name="Traeger S."/>
            <person name="Altegoer F."/>
            <person name="Freitag M."/>
            <person name="Gabaldon T."/>
            <person name="Kempken F."/>
            <person name="Kumar A."/>
            <person name="Marcet-Houben M."/>
            <person name="Poggeler S."/>
            <person name="Stajich J.E."/>
            <person name="Nowrousian M."/>
        </authorList>
    </citation>
    <scope>NUCLEOTIDE SEQUENCE [LARGE SCALE GENOMIC DNA]</scope>
    <source>
        <strain evidence="15">CBS 100304</strain>
        <tissue evidence="14">Vegetative mycelium</tissue>
    </source>
</reference>
<keyword evidence="5 14" id="KW-0489">Methyltransferase</keyword>
<keyword evidence="7" id="KW-0227">DNA damage</keyword>
<evidence type="ECO:0000256" key="2">
    <source>
        <dbReference type="ARBA" id="ARBA00008711"/>
    </source>
</evidence>
<dbReference type="STRING" id="1076935.U4LSS1"/>
<dbReference type="EMBL" id="HF935439">
    <property type="protein sequence ID" value="CCX30376.1"/>
    <property type="molecule type" value="Genomic_DNA"/>
</dbReference>
<evidence type="ECO:0000256" key="5">
    <source>
        <dbReference type="ARBA" id="ARBA00022603"/>
    </source>
</evidence>
<comment type="catalytic activity">
    <reaction evidence="11">
        <text>a 6-O-methyl-2'-deoxyguanosine in DNA + L-cysteinyl-[protein] = S-methyl-L-cysteinyl-[protein] + a 2'-deoxyguanosine in DNA</text>
        <dbReference type="Rhea" id="RHEA:24000"/>
        <dbReference type="Rhea" id="RHEA-COMP:10131"/>
        <dbReference type="Rhea" id="RHEA-COMP:10132"/>
        <dbReference type="Rhea" id="RHEA-COMP:11367"/>
        <dbReference type="Rhea" id="RHEA-COMP:11368"/>
        <dbReference type="ChEBI" id="CHEBI:29950"/>
        <dbReference type="ChEBI" id="CHEBI:82612"/>
        <dbReference type="ChEBI" id="CHEBI:85445"/>
        <dbReference type="ChEBI" id="CHEBI:85448"/>
        <dbReference type="EC" id="2.1.1.63"/>
    </reaction>
</comment>
<dbReference type="GO" id="GO:0006281">
    <property type="term" value="P:DNA repair"/>
    <property type="evidence" value="ECO:0007669"/>
    <property type="project" value="UniProtKB-KW"/>
</dbReference>
<accession>U4LSS1</accession>
<sequence length="140" mass="15305">MTEPMIDPEITGASHDATASDGATKSTPKVTPYQEKVYNLLRQIPSGKVSTYKQLSDVLDSSPRAVGGALRKNPFAPEVPCHRVIATTGYIGGFMGDWEKVPSGVNCDKKRQLLSDEGVEFDEKGMLKDKSQLWGEFKTV</sequence>
<dbReference type="eggNOG" id="ENOG502S8GR">
    <property type="taxonomic scope" value="Eukaryota"/>
</dbReference>
<dbReference type="PANTHER" id="PTHR10815:SF13">
    <property type="entry name" value="METHYLATED-DNA--PROTEIN-CYSTEINE METHYLTRANSFERASE"/>
    <property type="match status" value="1"/>
</dbReference>